<keyword evidence="1 2" id="KW-0808">Transferase</keyword>
<name>A0A1C3JXV8_9BURK</name>
<accession>A0A1C3JXV8</accession>
<dbReference type="Proteomes" id="UP000078558">
    <property type="component" value="Chromosome I"/>
</dbReference>
<gene>
    <name evidence="2" type="ORF">ODI_03510</name>
    <name evidence="3" type="ORF">ODI_R3712</name>
</gene>
<reference evidence="3 4" key="2">
    <citation type="submission" date="2017-08" db="EMBL/GenBank/DDBJ databases">
        <authorList>
            <person name="de Groot N.N."/>
        </authorList>
    </citation>
    <scope>NUCLEOTIDE SEQUENCE [LARGE SCALE GENOMIC DNA]</scope>
    <source>
        <strain evidence="3">Orrdi1</strain>
    </source>
</reference>
<dbReference type="Pfam" id="PF13692">
    <property type="entry name" value="Glyco_trans_1_4"/>
    <property type="match status" value="1"/>
</dbReference>
<evidence type="ECO:0000313" key="2">
    <source>
        <dbReference type="EMBL" id="SBT24091.1"/>
    </source>
</evidence>
<dbReference type="GO" id="GO:0009103">
    <property type="term" value="P:lipopolysaccharide biosynthetic process"/>
    <property type="evidence" value="ECO:0007669"/>
    <property type="project" value="TreeGrafter"/>
</dbReference>
<proteinExistence type="predicted"/>
<dbReference type="AlphaFoldDB" id="A0A1C3JXV8"/>
<dbReference type="PANTHER" id="PTHR46401">
    <property type="entry name" value="GLYCOSYLTRANSFERASE WBBK-RELATED"/>
    <property type="match status" value="1"/>
</dbReference>
<dbReference type="KEGG" id="odi:ODI_R3712"/>
<dbReference type="SUPFAM" id="SSF53756">
    <property type="entry name" value="UDP-Glycosyltransferase/glycogen phosphorylase"/>
    <property type="match status" value="1"/>
</dbReference>
<dbReference type="PANTHER" id="PTHR46401:SF2">
    <property type="entry name" value="GLYCOSYLTRANSFERASE WBBK-RELATED"/>
    <property type="match status" value="1"/>
</dbReference>
<dbReference type="EMBL" id="LT907988">
    <property type="protein sequence ID" value="SOE51821.1"/>
    <property type="molecule type" value="Genomic_DNA"/>
</dbReference>
<evidence type="ECO:0000313" key="4">
    <source>
        <dbReference type="Proteomes" id="UP000078558"/>
    </source>
</evidence>
<reference evidence="2 4" key="1">
    <citation type="submission" date="2016-06" db="EMBL/GenBank/DDBJ databases">
        <authorList>
            <person name="Kjaerup R.B."/>
            <person name="Dalgaard T.S."/>
            <person name="Juul-Madsen H.R."/>
        </authorList>
    </citation>
    <scope>NUCLEOTIDE SEQUENCE [LARGE SCALE GENOMIC DNA]</scope>
    <source>
        <strain evidence="2">Orrdi1</strain>
    </source>
</reference>
<dbReference type="Gene3D" id="3.40.50.2000">
    <property type="entry name" value="Glycogen Phosphorylase B"/>
    <property type="match status" value="1"/>
</dbReference>
<organism evidence="2 4">
    <name type="scientific">Orrella dioscoreae</name>
    <dbReference type="NCBI Taxonomy" id="1851544"/>
    <lineage>
        <taxon>Bacteria</taxon>
        <taxon>Pseudomonadati</taxon>
        <taxon>Pseudomonadota</taxon>
        <taxon>Betaproteobacteria</taxon>
        <taxon>Burkholderiales</taxon>
        <taxon>Alcaligenaceae</taxon>
        <taxon>Orrella</taxon>
    </lineage>
</organism>
<sequence>MPGDAFAHWLVSYPVAHLNPFQHLLYTAAETCGFRVLPALRLDGLEHVGWARRIVLHLHWLGALLRGCQSAAEAMEAVHEIDQRLAGWRKRGYRIVWTVHNILPHNHQHAAAEIALRKVVARRSHLIHVMSENTGDAVAGHYRLPDDKVFHVPHPSYQGWYPALIGKTAARGELGLGAGDFVFLFFGSIQPYKGLLELVEAYDALRRKRPGARLRLIIAGTPTDAAYCEAVSSKVGGRPDIVFLPRKVDEARVQELFSASDVVVAPYRATLNSGVALLAATFRRMVVAPRQGAMAETFRQDDALLYDADSGEGLVDAMERALAHRVQENVLDALLSRHAPFAVSTAFFAALRGRLDLAEH</sequence>
<keyword evidence="4" id="KW-1185">Reference proteome</keyword>
<dbReference type="EMBL" id="FLRC01000005">
    <property type="protein sequence ID" value="SBT24091.1"/>
    <property type="molecule type" value="Genomic_DNA"/>
</dbReference>
<evidence type="ECO:0000313" key="3">
    <source>
        <dbReference type="EMBL" id="SOE51821.1"/>
    </source>
</evidence>
<evidence type="ECO:0000256" key="1">
    <source>
        <dbReference type="ARBA" id="ARBA00022679"/>
    </source>
</evidence>
<dbReference type="STRING" id="1851544.ODI_03510"/>
<dbReference type="GO" id="GO:0016757">
    <property type="term" value="F:glycosyltransferase activity"/>
    <property type="evidence" value="ECO:0007669"/>
    <property type="project" value="TreeGrafter"/>
</dbReference>
<protein>
    <submittedName>
        <fullName evidence="2">Glycosyl transferase, group 1</fullName>
    </submittedName>
</protein>